<evidence type="ECO:0000313" key="13">
    <source>
        <dbReference type="Proteomes" id="UP000886851"/>
    </source>
</evidence>
<gene>
    <name evidence="8 12" type="primary">rimO</name>
    <name evidence="12" type="ORF">H9824_12325</name>
</gene>
<dbReference type="InterPro" id="IPR002792">
    <property type="entry name" value="TRAM_dom"/>
</dbReference>
<dbReference type="CDD" id="cd01335">
    <property type="entry name" value="Radical_SAM"/>
    <property type="match status" value="1"/>
</dbReference>
<feature type="domain" description="Radical SAM core" evidence="11">
    <location>
        <begin position="132"/>
        <end position="363"/>
    </location>
</feature>
<dbReference type="InterPro" id="IPR005839">
    <property type="entry name" value="Methylthiotransferase"/>
</dbReference>
<keyword evidence="6 8" id="KW-0408">Iron</keyword>
<proteinExistence type="inferred from homology"/>
<keyword evidence="1 8" id="KW-0004">4Fe-4S</keyword>
<accession>A0A9D2CMC4</accession>
<keyword evidence="12" id="KW-0687">Ribonucleoprotein</keyword>
<dbReference type="SFLD" id="SFLDG01082">
    <property type="entry name" value="B12-binding_domain_containing"/>
    <property type="match status" value="1"/>
</dbReference>
<dbReference type="PROSITE" id="PS50926">
    <property type="entry name" value="TRAM"/>
    <property type="match status" value="1"/>
</dbReference>
<reference evidence="12" key="1">
    <citation type="journal article" date="2021" name="PeerJ">
        <title>Extensive microbial diversity within the chicken gut microbiome revealed by metagenomics and culture.</title>
        <authorList>
            <person name="Gilroy R."/>
            <person name="Ravi A."/>
            <person name="Getino M."/>
            <person name="Pursley I."/>
            <person name="Horton D.L."/>
            <person name="Alikhan N.F."/>
            <person name="Baker D."/>
            <person name="Gharbi K."/>
            <person name="Hall N."/>
            <person name="Watson M."/>
            <person name="Adriaenssens E.M."/>
            <person name="Foster-Nyarko E."/>
            <person name="Jarju S."/>
            <person name="Secka A."/>
            <person name="Antonio M."/>
            <person name="Oren A."/>
            <person name="Chaudhuri R.R."/>
            <person name="La Ragione R."/>
            <person name="Hildebrand F."/>
            <person name="Pallen M.J."/>
        </authorList>
    </citation>
    <scope>NUCLEOTIDE SEQUENCE</scope>
    <source>
        <strain evidence="12">Gambia2-208</strain>
    </source>
</reference>
<feature type="domain" description="TRAM" evidence="9">
    <location>
        <begin position="366"/>
        <end position="434"/>
    </location>
</feature>
<evidence type="ECO:0000259" key="9">
    <source>
        <dbReference type="PROSITE" id="PS50926"/>
    </source>
</evidence>
<dbReference type="GO" id="GO:0005829">
    <property type="term" value="C:cytosol"/>
    <property type="evidence" value="ECO:0007669"/>
    <property type="project" value="TreeGrafter"/>
</dbReference>
<comment type="similarity">
    <text evidence="8">Belongs to the methylthiotransferase family. RimO subfamily.</text>
</comment>
<dbReference type="PANTHER" id="PTHR43837:SF1">
    <property type="entry name" value="RIBOSOMAL PROTEIN US12 METHYLTHIOTRANSFERASE RIMO"/>
    <property type="match status" value="1"/>
</dbReference>
<dbReference type="NCBIfam" id="TIGR00089">
    <property type="entry name" value="MiaB/RimO family radical SAM methylthiotransferase"/>
    <property type="match status" value="1"/>
</dbReference>
<dbReference type="GO" id="GO:0103039">
    <property type="term" value="F:protein methylthiotransferase activity"/>
    <property type="evidence" value="ECO:0007669"/>
    <property type="project" value="UniProtKB-EC"/>
</dbReference>
<evidence type="ECO:0000256" key="6">
    <source>
        <dbReference type="ARBA" id="ARBA00023004"/>
    </source>
</evidence>
<sequence>MKHNTIDIITLGCSKNLVDSERLKRQLEASGFRVTHDTEQPEGEVAVINTCGFIGDAKEESINMILEFAQAKEEGRLKKLYVMGCLSERYLKELSLEIPQVDKFYGKFNWKELLEDLGKQYDEKLHIERSLTTPAHYAYLKISEGCDRTCAYCAIPIITGKHVSRPMEEILDEVRYLVGCGVKEFQVIAQELTYYGVDLYKRQALPELVERMSAIPGVEWIRLHYAYPAHFPMDLLRVMRECPNVCKYMDIALQHISDNVLGRMHRHVTKEETYHLIEQFRREVPGIHLRTTLMVGFPGETEADFEELKDFVRKVRFDRMGAFAYSEEESTYSALHYTDDIPDEIKQKRLDELMGIQQEISAELSAAKIGRQMRVIIDRKEGDYYVGRSEFDSPEVDPEILIACEGAPRLHIGEFYPVEIVDAEDYDLYGQVIV</sequence>
<feature type="binding site" evidence="8">
    <location>
        <position position="153"/>
    </location>
    <ligand>
        <name>[4Fe-4S] cluster</name>
        <dbReference type="ChEBI" id="CHEBI:49883"/>
        <label>2</label>
        <note>4Fe-4S-S-AdoMet</note>
    </ligand>
</feature>
<dbReference type="HAMAP" id="MF_01865">
    <property type="entry name" value="MTTase_RimO"/>
    <property type="match status" value="1"/>
</dbReference>
<keyword evidence="7 8" id="KW-0411">Iron-sulfur</keyword>
<dbReference type="NCBIfam" id="TIGR01125">
    <property type="entry name" value="30S ribosomal protein S12 methylthiotransferase RimO"/>
    <property type="match status" value="1"/>
</dbReference>
<dbReference type="Pfam" id="PF18693">
    <property type="entry name" value="TRAM_2"/>
    <property type="match status" value="1"/>
</dbReference>
<dbReference type="InterPro" id="IPR005840">
    <property type="entry name" value="Ribosomal_uS12_MeSTrfase_RimO"/>
</dbReference>
<dbReference type="PANTHER" id="PTHR43837">
    <property type="entry name" value="RIBOSOMAL PROTEIN S12 METHYLTHIOTRANSFERASE RIMO"/>
    <property type="match status" value="1"/>
</dbReference>
<dbReference type="SMART" id="SM00729">
    <property type="entry name" value="Elp3"/>
    <property type="match status" value="1"/>
</dbReference>
<dbReference type="SFLD" id="SFLDF00274">
    <property type="entry name" value="ribosomal_protein_S12_methylth"/>
    <property type="match status" value="1"/>
</dbReference>
<dbReference type="SFLD" id="SFLDG01061">
    <property type="entry name" value="methylthiotransferase"/>
    <property type="match status" value="1"/>
</dbReference>
<feature type="binding site" evidence="8">
    <location>
        <position position="146"/>
    </location>
    <ligand>
        <name>[4Fe-4S] cluster</name>
        <dbReference type="ChEBI" id="CHEBI:49883"/>
        <label>2</label>
        <note>4Fe-4S-S-AdoMet</note>
    </ligand>
</feature>
<dbReference type="InterPro" id="IPR006638">
    <property type="entry name" value="Elp3/MiaA/NifB-like_rSAM"/>
</dbReference>
<feature type="binding site" evidence="8">
    <location>
        <position position="85"/>
    </location>
    <ligand>
        <name>[4Fe-4S] cluster</name>
        <dbReference type="ChEBI" id="CHEBI:49883"/>
        <label>1</label>
    </ligand>
</feature>
<evidence type="ECO:0000259" key="11">
    <source>
        <dbReference type="PROSITE" id="PS51918"/>
    </source>
</evidence>
<keyword evidence="3 8" id="KW-0808">Transferase</keyword>
<keyword evidence="12" id="KW-0689">Ribosomal protein</keyword>
<dbReference type="InterPro" id="IPR038135">
    <property type="entry name" value="Methylthiotransferase_N_sf"/>
</dbReference>
<comment type="catalytic activity">
    <reaction evidence="8">
        <text>L-aspartate(89)-[ribosomal protein uS12]-hydrogen + (sulfur carrier)-SH + AH2 + 2 S-adenosyl-L-methionine = 3-methylsulfanyl-L-aspartate(89)-[ribosomal protein uS12]-hydrogen + (sulfur carrier)-H + 5'-deoxyadenosine + L-methionine + A + S-adenosyl-L-homocysteine + 2 H(+)</text>
        <dbReference type="Rhea" id="RHEA:37087"/>
        <dbReference type="Rhea" id="RHEA-COMP:10460"/>
        <dbReference type="Rhea" id="RHEA-COMP:10461"/>
        <dbReference type="Rhea" id="RHEA-COMP:14737"/>
        <dbReference type="Rhea" id="RHEA-COMP:14739"/>
        <dbReference type="ChEBI" id="CHEBI:13193"/>
        <dbReference type="ChEBI" id="CHEBI:15378"/>
        <dbReference type="ChEBI" id="CHEBI:17319"/>
        <dbReference type="ChEBI" id="CHEBI:17499"/>
        <dbReference type="ChEBI" id="CHEBI:29917"/>
        <dbReference type="ChEBI" id="CHEBI:29961"/>
        <dbReference type="ChEBI" id="CHEBI:57844"/>
        <dbReference type="ChEBI" id="CHEBI:57856"/>
        <dbReference type="ChEBI" id="CHEBI:59789"/>
        <dbReference type="ChEBI" id="CHEBI:64428"/>
        <dbReference type="ChEBI" id="CHEBI:73599"/>
        <dbReference type="EC" id="2.8.4.4"/>
    </reaction>
</comment>
<dbReference type="GO" id="GO:0005840">
    <property type="term" value="C:ribosome"/>
    <property type="evidence" value="ECO:0007669"/>
    <property type="project" value="UniProtKB-KW"/>
</dbReference>
<dbReference type="Gene3D" id="3.80.30.20">
    <property type="entry name" value="tm_1862 like domain"/>
    <property type="match status" value="1"/>
</dbReference>
<dbReference type="InterPro" id="IPR007197">
    <property type="entry name" value="rSAM"/>
</dbReference>
<dbReference type="InterPro" id="IPR058240">
    <property type="entry name" value="rSAM_sf"/>
</dbReference>
<name>A0A9D2CMC4_9BACE</name>
<keyword evidence="5 8" id="KW-0479">Metal-binding</keyword>
<dbReference type="PROSITE" id="PS51918">
    <property type="entry name" value="RADICAL_SAM"/>
    <property type="match status" value="1"/>
</dbReference>
<dbReference type="EC" id="2.8.4.4" evidence="8"/>
<feature type="binding site" evidence="8">
    <location>
        <position position="13"/>
    </location>
    <ligand>
        <name>[4Fe-4S] cluster</name>
        <dbReference type="ChEBI" id="CHEBI:49883"/>
        <label>1</label>
    </ligand>
</feature>
<evidence type="ECO:0000256" key="3">
    <source>
        <dbReference type="ARBA" id="ARBA00022679"/>
    </source>
</evidence>
<evidence type="ECO:0000256" key="2">
    <source>
        <dbReference type="ARBA" id="ARBA00022490"/>
    </source>
</evidence>
<dbReference type="InterPro" id="IPR020612">
    <property type="entry name" value="Methylthiotransferase_CS"/>
</dbReference>
<dbReference type="Gene3D" id="2.40.50.140">
    <property type="entry name" value="Nucleic acid-binding proteins"/>
    <property type="match status" value="1"/>
</dbReference>
<comment type="cofactor">
    <cofactor evidence="8">
        <name>[4Fe-4S] cluster</name>
        <dbReference type="ChEBI" id="CHEBI:49883"/>
    </cofactor>
    <text evidence="8">Binds 2 [4Fe-4S] clusters. One cluster is coordinated with 3 cysteines and an exchangeable S-adenosyl-L-methionine.</text>
</comment>
<keyword evidence="4 8" id="KW-0949">S-adenosyl-L-methionine</keyword>
<evidence type="ECO:0000256" key="8">
    <source>
        <dbReference type="HAMAP-Rule" id="MF_01865"/>
    </source>
</evidence>
<dbReference type="SFLD" id="SFLDS00029">
    <property type="entry name" value="Radical_SAM"/>
    <property type="match status" value="1"/>
</dbReference>
<dbReference type="Proteomes" id="UP000886851">
    <property type="component" value="Unassembled WGS sequence"/>
</dbReference>
<dbReference type="EMBL" id="DXCV01000088">
    <property type="protein sequence ID" value="HIY89469.1"/>
    <property type="molecule type" value="Genomic_DNA"/>
</dbReference>
<comment type="function">
    <text evidence="8">Catalyzes the methylthiolation of an aspartic acid residue of ribosomal protein uS12.</text>
</comment>
<dbReference type="InterPro" id="IPR023404">
    <property type="entry name" value="rSAM_horseshoe"/>
</dbReference>
<dbReference type="GO" id="GO:0051539">
    <property type="term" value="F:4 iron, 4 sulfur cluster binding"/>
    <property type="evidence" value="ECO:0007669"/>
    <property type="project" value="UniProtKB-UniRule"/>
</dbReference>
<comment type="caution">
    <text evidence="12">The sequence shown here is derived from an EMBL/GenBank/DDBJ whole genome shotgun (WGS) entry which is preliminary data.</text>
</comment>
<evidence type="ECO:0000256" key="1">
    <source>
        <dbReference type="ARBA" id="ARBA00022485"/>
    </source>
</evidence>
<reference evidence="12" key="2">
    <citation type="submission" date="2021-04" db="EMBL/GenBank/DDBJ databases">
        <authorList>
            <person name="Gilroy R."/>
        </authorList>
    </citation>
    <scope>NUCLEOTIDE SEQUENCE</scope>
    <source>
        <strain evidence="12">Gambia2-208</strain>
    </source>
</reference>
<dbReference type="FunFam" id="3.80.30.20:FF:000001">
    <property type="entry name" value="tRNA-2-methylthio-N(6)-dimethylallyladenosine synthase 2"/>
    <property type="match status" value="1"/>
</dbReference>
<keyword evidence="2 8" id="KW-0963">Cytoplasm</keyword>
<dbReference type="Pfam" id="PF00919">
    <property type="entry name" value="UPF0004"/>
    <property type="match status" value="1"/>
</dbReference>
<evidence type="ECO:0000313" key="12">
    <source>
        <dbReference type="EMBL" id="HIY89469.1"/>
    </source>
</evidence>
<dbReference type="GO" id="GO:0006400">
    <property type="term" value="P:tRNA modification"/>
    <property type="evidence" value="ECO:0007669"/>
    <property type="project" value="InterPro"/>
</dbReference>
<dbReference type="SUPFAM" id="SSF102114">
    <property type="entry name" value="Radical SAM enzymes"/>
    <property type="match status" value="1"/>
</dbReference>
<feature type="binding site" evidence="8">
    <location>
        <position position="51"/>
    </location>
    <ligand>
        <name>[4Fe-4S] cluster</name>
        <dbReference type="ChEBI" id="CHEBI:49883"/>
        <label>1</label>
    </ligand>
</feature>
<dbReference type="AlphaFoldDB" id="A0A9D2CMC4"/>
<dbReference type="InterPro" id="IPR013848">
    <property type="entry name" value="Methylthiotransferase_N"/>
</dbReference>
<feature type="binding site" evidence="8">
    <location>
        <position position="150"/>
    </location>
    <ligand>
        <name>[4Fe-4S] cluster</name>
        <dbReference type="ChEBI" id="CHEBI:49883"/>
        <label>2</label>
        <note>4Fe-4S-S-AdoMet</note>
    </ligand>
</feature>
<evidence type="ECO:0000256" key="4">
    <source>
        <dbReference type="ARBA" id="ARBA00022691"/>
    </source>
</evidence>
<dbReference type="Gene3D" id="3.40.50.12160">
    <property type="entry name" value="Methylthiotransferase, N-terminal domain"/>
    <property type="match status" value="1"/>
</dbReference>
<protein>
    <recommendedName>
        <fullName evidence="8">Ribosomal protein uS12 methylthiotransferase RimO</fullName>
        <shortName evidence="8">uS12 MTTase</shortName>
        <shortName evidence="8">uS12 methylthiotransferase</shortName>
        <ecNumber evidence="8">2.8.4.4</ecNumber>
    </recommendedName>
    <alternativeName>
        <fullName evidence="8">Ribosomal protein uS12 (aspartate-C(3))-methylthiotransferase</fullName>
    </alternativeName>
    <alternativeName>
        <fullName evidence="8">Ribosome maturation factor RimO</fullName>
    </alternativeName>
</protein>
<dbReference type="GO" id="GO:0035599">
    <property type="term" value="F:aspartic acid methylthiotransferase activity"/>
    <property type="evidence" value="ECO:0007669"/>
    <property type="project" value="TreeGrafter"/>
</dbReference>
<dbReference type="FunFam" id="2.40.50.140:FF:000210">
    <property type="entry name" value="Ribosomal protein S12 methylthiotransferase RimO"/>
    <property type="match status" value="1"/>
</dbReference>
<dbReference type="GO" id="GO:0046872">
    <property type="term" value="F:metal ion binding"/>
    <property type="evidence" value="ECO:0007669"/>
    <property type="project" value="UniProtKB-KW"/>
</dbReference>
<feature type="domain" description="MTTase N-terminal" evidence="10">
    <location>
        <begin position="4"/>
        <end position="123"/>
    </location>
</feature>
<evidence type="ECO:0000259" key="10">
    <source>
        <dbReference type="PROSITE" id="PS51449"/>
    </source>
</evidence>
<organism evidence="12 13">
    <name type="scientific">Candidatus Bacteroides pullicola</name>
    <dbReference type="NCBI Taxonomy" id="2838475"/>
    <lineage>
        <taxon>Bacteria</taxon>
        <taxon>Pseudomonadati</taxon>
        <taxon>Bacteroidota</taxon>
        <taxon>Bacteroidia</taxon>
        <taxon>Bacteroidales</taxon>
        <taxon>Bacteroidaceae</taxon>
        <taxon>Bacteroides</taxon>
    </lineage>
</organism>
<dbReference type="Pfam" id="PF04055">
    <property type="entry name" value="Radical_SAM"/>
    <property type="match status" value="1"/>
</dbReference>
<dbReference type="PROSITE" id="PS51449">
    <property type="entry name" value="MTTASE_N"/>
    <property type="match status" value="1"/>
</dbReference>
<dbReference type="PROSITE" id="PS01278">
    <property type="entry name" value="MTTASE_RADICAL"/>
    <property type="match status" value="1"/>
</dbReference>
<comment type="subcellular location">
    <subcellularLocation>
        <location evidence="8">Cytoplasm</location>
    </subcellularLocation>
</comment>
<evidence type="ECO:0000256" key="7">
    <source>
        <dbReference type="ARBA" id="ARBA00023014"/>
    </source>
</evidence>
<evidence type="ECO:0000256" key="5">
    <source>
        <dbReference type="ARBA" id="ARBA00022723"/>
    </source>
</evidence>
<dbReference type="InterPro" id="IPR012340">
    <property type="entry name" value="NA-bd_OB-fold"/>
</dbReference>